<feature type="region of interest" description="Disordered" evidence="1">
    <location>
        <begin position="227"/>
        <end position="256"/>
    </location>
</feature>
<keyword evidence="3" id="KW-1185">Reference proteome</keyword>
<evidence type="ECO:0000313" key="2">
    <source>
        <dbReference type="EMBL" id="ERF68661.1"/>
    </source>
</evidence>
<dbReference type="EMBL" id="KE721500">
    <property type="protein sequence ID" value="ERF68661.1"/>
    <property type="molecule type" value="Genomic_DNA"/>
</dbReference>
<sequence length="322" mass="36607">MVLDIKQNGGTDLPLASVRDANFLGQLLQRLGAGFQFPTNAIHLFSKLAEIYRRESESAPIWFIFMIRIAMAKLRQAMYEPFTWTDYLSAPPDPSNKSDHKRYHLWSILSMFHPLEVKMNARGELDPIAPTTTMTLVSNLWRDDGMQLAFLSYHERQISEHCTLIPWKSCAHLERTYLAKDSQLKEFDEIYFPGDRSNARIEEAFFSLGQENQAPLMTPHFQQAGVVVPDSNQPQPKRKPEEDGAGKEKFKSQRLASPFCEENDDDAVSGLFGNVDIGYDELVPFEIYVDSRIATSQFTPHESYVKEPENVLASPAGRAKSL</sequence>
<dbReference type="RefSeq" id="XP_007805645.1">
    <property type="nucleotide sequence ID" value="XM_007807454.1"/>
</dbReference>
<dbReference type="HOGENOM" id="CLU_863386_0_0_1"/>
<organism evidence="2 3">
    <name type="scientific">Endocarpon pusillum (strain Z07020 / HMAS-L-300199)</name>
    <name type="common">Lichen-forming fungus</name>
    <dbReference type="NCBI Taxonomy" id="1263415"/>
    <lineage>
        <taxon>Eukaryota</taxon>
        <taxon>Fungi</taxon>
        <taxon>Dikarya</taxon>
        <taxon>Ascomycota</taxon>
        <taxon>Pezizomycotina</taxon>
        <taxon>Eurotiomycetes</taxon>
        <taxon>Chaetothyriomycetidae</taxon>
        <taxon>Verrucariales</taxon>
        <taxon>Verrucariaceae</taxon>
        <taxon>Endocarpon</taxon>
    </lineage>
</organism>
<name>U1GAH1_ENDPU</name>
<reference evidence="3" key="1">
    <citation type="journal article" date="2014" name="BMC Genomics">
        <title>Genome characteristics reveal the impact of lichenization on lichen-forming fungus Endocarpon pusillum Hedwig (Verrucariales, Ascomycota).</title>
        <authorList>
            <person name="Wang Y.-Y."/>
            <person name="Liu B."/>
            <person name="Zhang X.-Y."/>
            <person name="Zhou Q.-M."/>
            <person name="Zhang T."/>
            <person name="Li H."/>
            <person name="Yu Y.-F."/>
            <person name="Zhang X.-L."/>
            <person name="Hao X.-Y."/>
            <person name="Wang M."/>
            <person name="Wang L."/>
            <person name="Wei J.-C."/>
        </authorList>
    </citation>
    <scope>NUCLEOTIDE SEQUENCE [LARGE SCALE GENOMIC DNA]</scope>
    <source>
        <strain evidence="3">Z07020 / HMAS-L-300199</strain>
    </source>
</reference>
<protein>
    <submittedName>
        <fullName evidence="2">Uncharacterized protein</fullName>
    </submittedName>
</protein>
<proteinExistence type="predicted"/>
<dbReference type="GeneID" id="19240670"/>
<feature type="compositionally biased region" description="Basic and acidic residues" evidence="1">
    <location>
        <begin position="238"/>
        <end position="251"/>
    </location>
</feature>
<evidence type="ECO:0000313" key="3">
    <source>
        <dbReference type="Proteomes" id="UP000019373"/>
    </source>
</evidence>
<accession>U1GAH1</accession>
<dbReference type="Proteomes" id="UP000019373">
    <property type="component" value="Unassembled WGS sequence"/>
</dbReference>
<evidence type="ECO:0000256" key="1">
    <source>
        <dbReference type="SAM" id="MobiDB-lite"/>
    </source>
</evidence>
<dbReference type="AlphaFoldDB" id="U1GAH1"/>
<gene>
    <name evidence="2" type="ORF">EPUS_05722</name>
</gene>